<dbReference type="PANTHER" id="PTHR11528">
    <property type="entry name" value="HEAT SHOCK PROTEIN 90 FAMILY MEMBER"/>
    <property type="match status" value="1"/>
</dbReference>
<comment type="subcellular location">
    <subcellularLocation>
        <location evidence="1 10">Cytoplasm</location>
    </subcellularLocation>
</comment>
<feature type="binding site" evidence="11">
    <location>
        <position position="100"/>
    </location>
    <ligand>
        <name>ATP</name>
        <dbReference type="ChEBI" id="CHEBI:30616"/>
    </ligand>
</feature>
<feature type="binding site" evidence="11">
    <location>
        <position position="39"/>
    </location>
    <ligand>
        <name>ATP</name>
        <dbReference type="ChEBI" id="CHEBI:30616"/>
    </ligand>
</feature>
<comment type="similarity">
    <text evidence="2 10">Belongs to the heat shock protein 90 family.</text>
</comment>
<keyword evidence="5 10" id="KW-0067">ATP-binding</keyword>
<dbReference type="PROSITE" id="PS00298">
    <property type="entry name" value="HSP90"/>
    <property type="match status" value="1"/>
</dbReference>
<evidence type="ECO:0000256" key="4">
    <source>
        <dbReference type="ARBA" id="ARBA00022741"/>
    </source>
</evidence>
<keyword evidence="6 10" id="KW-0346">Stress response</keyword>
<organism evidence="13 14">
    <name type="scientific">Desulfosalsimonas propionicica</name>
    <dbReference type="NCBI Taxonomy" id="332175"/>
    <lineage>
        <taxon>Bacteria</taxon>
        <taxon>Pseudomonadati</taxon>
        <taxon>Thermodesulfobacteriota</taxon>
        <taxon>Desulfobacteria</taxon>
        <taxon>Desulfobacterales</taxon>
        <taxon>Desulfosalsimonadaceae</taxon>
        <taxon>Desulfosalsimonas</taxon>
    </lineage>
</organism>
<feature type="region of interest" description="C" evidence="10">
    <location>
        <begin position="559"/>
        <end position="641"/>
    </location>
</feature>
<keyword evidence="4 10" id="KW-0547">Nucleotide-binding</keyword>
<dbReference type="SUPFAM" id="SSF55874">
    <property type="entry name" value="ATPase domain of HSP90 chaperone/DNA topoisomerase II/histidine kinase"/>
    <property type="match status" value="1"/>
</dbReference>
<evidence type="ECO:0000256" key="11">
    <source>
        <dbReference type="PIRSR" id="PIRSR002583-1"/>
    </source>
</evidence>
<dbReference type="SMART" id="SM00387">
    <property type="entry name" value="HATPase_c"/>
    <property type="match status" value="1"/>
</dbReference>
<evidence type="ECO:0000256" key="8">
    <source>
        <dbReference type="ARBA" id="ARBA00058590"/>
    </source>
</evidence>
<feature type="binding site" evidence="11">
    <location>
        <begin position="101"/>
        <end position="102"/>
    </location>
    <ligand>
        <name>ATP</name>
        <dbReference type="ChEBI" id="CHEBI:30616"/>
    </ligand>
</feature>
<dbReference type="InterPro" id="IPR003594">
    <property type="entry name" value="HATPase_dom"/>
</dbReference>
<comment type="caution">
    <text evidence="10">Lacks conserved residue(s) required for the propagation of feature annotation.</text>
</comment>
<dbReference type="NCBIfam" id="NF003555">
    <property type="entry name" value="PRK05218.1"/>
    <property type="match status" value="1"/>
</dbReference>
<dbReference type="Gene3D" id="3.40.50.11260">
    <property type="match status" value="1"/>
</dbReference>
<dbReference type="InterPro" id="IPR020568">
    <property type="entry name" value="Ribosomal_Su5_D2-typ_SF"/>
</dbReference>
<keyword evidence="7 10" id="KW-0143">Chaperone</keyword>
<evidence type="ECO:0000256" key="3">
    <source>
        <dbReference type="ARBA" id="ARBA00022490"/>
    </source>
</evidence>
<dbReference type="Pfam" id="PF13589">
    <property type="entry name" value="HATPase_c_3"/>
    <property type="match status" value="1"/>
</dbReference>
<feature type="binding site" evidence="11">
    <location>
        <position position="176"/>
    </location>
    <ligand>
        <name>ATP</name>
        <dbReference type="ChEBI" id="CHEBI:30616"/>
    </ligand>
</feature>
<dbReference type="InterPro" id="IPR019805">
    <property type="entry name" value="Heat_shock_protein_90_CS"/>
</dbReference>
<dbReference type="GO" id="GO:0005524">
    <property type="term" value="F:ATP binding"/>
    <property type="evidence" value="ECO:0007669"/>
    <property type="project" value="UniProtKB-UniRule"/>
</dbReference>
<feature type="binding site" evidence="11">
    <location>
        <position position="94"/>
    </location>
    <ligand>
        <name>ATP</name>
        <dbReference type="ChEBI" id="CHEBI:30616"/>
    </ligand>
</feature>
<dbReference type="GO" id="GO:0016887">
    <property type="term" value="F:ATP hydrolysis activity"/>
    <property type="evidence" value="ECO:0007669"/>
    <property type="project" value="InterPro"/>
</dbReference>
<dbReference type="GO" id="GO:0005737">
    <property type="term" value="C:cytoplasm"/>
    <property type="evidence" value="ECO:0007669"/>
    <property type="project" value="UniProtKB-SubCell"/>
</dbReference>
<keyword evidence="14" id="KW-1185">Reference proteome</keyword>
<accession>A0A7W0HKX6</accession>
<dbReference type="Pfam" id="PF00183">
    <property type="entry name" value="HSP90"/>
    <property type="match status" value="1"/>
</dbReference>
<comment type="function">
    <text evidence="8 10">Molecular chaperone. Has ATPase activity.</text>
</comment>
<evidence type="ECO:0000256" key="9">
    <source>
        <dbReference type="ARBA" id="ARBA00070675"/>
    </source>
</evidence>
<comment type="subunit">
    <text evidence="10">Homodimer.</text>
</comment>
<feature type="region of interest" description="A; substrate-binding" evidence="10">
    <location>
        <begin position="1"/>
        <end position="354"/>
    </location>
</feature>
<feature type="binding site" evidence="11">
    <location>
        <position position="354"/>
    </location>
    <ligand>
        <name>ATP</name>
        <dbReference type="ChEBI" id="CHEBI:30616"/>
    </ligand>
</feature>
<feature type="binding site" evidence="11">
    <location>
        <begin position="126"/>
        <end position="131"/>
    </location>
    <ligand>
        <name>ATP</name>
        <dbReference type="ChEBI" id="CHEBI:30616"/>
    </ligand>
</feature>
<evidence type="ECO:0000256" key="10">
    <source>
        <dbReference type="HAMAP-Rule" id="MF_00505"/>
    </source>
</evidence>
<dbReference type="InterPro" id="IPR020575">
    <property type="entry name" value="Hsp90_N"/>
</dbReference>
<dbReference type="Gene3D" id="1.20.120.790">
    <property type="entry name" value="Heat shock protein 90, C-terminal domain"/>
    <property type="match status" value="1"/>
</dbReference>
<evidence type="ECO:0000256" key="2">
    <source>
        <dbReference type="ARBA" id="ARBA00008239"/>
    </source>
</evidence>
<dbReference type="FunFam" id="3.30.565.10:FF:000009">
    <property type="entry name" value="Molecular chaperone HtpG"/>
    <property type="match status" value="1"/>
</dbReference>
<protein>
    <recommendedName>
        <fullName evidence="9 10">Chaperone protein HtpG</fullName>
    </recommendedName>
    <alternativeName>
        <fullName evidence="10">Heat shock protein HtpG</fullName>
    </alternativeName>
    <alternativeName>
        <fullName evidence="10">High temperature protein G</fullName>
    </alternativeName>
</protein>
<dbReference type="Gene3D" id="3.30.230.80">
    <property type="match status" value="1"/>
</dbReference>
<dbReference type="Proteomes" id="UP000525298">
    <property type="component" value="Unassembled WGS sequence"/>
</dbReference>
<evidence type="ECO:0000313" key="14">
    <source>
        <dbReference type="Proteomes" id="UP000525298"/>
    </source>
</evidence>
<feature type="binding site" evidence="11">
    <location>
        <position position="86"/>
    </location>
    <ligand>
        <name>ATP</name>
        <dbReference type="ChEBI" id="CHEBI:30616"/>
    </ligand>
</feature>
<dbReference type="PRINTS" id="PR00775">
    <property type="entry name" value="HEATSHOCK90"/>
</dbReference>
<dbReference type="SUPFAM" id="SSF110942">
    <property type="entry name" value="HSP90 C-terminal domain"/>
    <property type="match status" value="1"/>
</dbReference>
<dbReference type="FunFam" id="3.40.50.11260:FF:000005">
    <property type="entry name" value="Heat shock protein 90"/>
    <property type="match status" value="1"/>
</dbReference>
<keyword evidence="3 10" id="KW-0963">Cytoplasm</keyword>
<gene>
    <name evidence="10" type="primary">htpG</name>
    <name evidence="13" type="ORF">HNR65_001868</name>
</gene>
<dbReference type="EMBL" id="JACDUS010000004">
    <property type="protein sequence ID" value="MBA2881541.1"/>
    <property type="molecule type" value="Genomic_DNA"/>
</dbReference>
<dbReference type="HAMAP" id="MF_00505">
    <property type="entry name" value="HSP90"/>
    <property type="match status" value="1"/>
</dbReference>
<dbReference type="InterPro" id="IPR036890">
    <property type="entry name" value="HATPase_C_sf"/>
</dbReference>
<feature type="binding site" evidence="11">
    <location>
        <position position="81"/>
    </location>
    <ligand>
        <name>ATP</name>
        <dbReference type="ChEBI" id="CHEBI:30616"/>
    </ligand>
</feature>
<dbReference type="FunFam" id="3.30.230.80:FF:000002">
    <property type="entry name" value="Molecular chaperone HtpG"/>
    <property type="match status" value="1"/>
</dbReference>
<evidence type="ECO:0000259" key="12">
    <source>
        <dbReference type="SMART" id="SM00387"/>
    </source>
</evidence>
<dbReference type="GO" id="GO:0051082">
    <property type="term" value="F:unfolded protein binding"/>
    <property type="evidence" value="ECO:0007669"/>
    <property type="project" value="UniProtKB-UniRule"/>
</dbReference>
<dbReference type="InterPro" id="IPR037196">
    <property type="entry name" value="HSP90_C"/>
</dbReference>
<dbReference type="AlphaFoldDB" id="A0A7W0HKX6"/>
<reference evidence="13 14" key="1">
    <citation type="submission" date="2020-07" db="EMBL/GenBank/DDBJ databases">
        <title>Genomic Encyclopedia of Type Strains, Phase IV (KMG-IV): sequencing the most valuable type-strain genomes for metagenomic binning, comparative biology and taxonomic classification.</title>
        <authorList>
            <person name="Goeker M."/>
        </authorList>
    </citation>
    <scope>NUCLEOTIDE SEQUENCE [LARGE SCALE GENOMIC DNA]</scope>
    <source>
        <strain evidence="13 14">DSM 17721</strain>
    </source>
</reference>
<evidence type="ECO:0000256" key="1">
    <source>
        <dbReference type="ARBA" id="ARBA00004496"/>
    </source>
</evidence>
<dbReference type="CDD" id="cd16927">
    <property type="entry name" value="HATPase_Hsp90-like"/>
    <property type="match status" value="1"/>
</dbReference>
<evidence type="ECO:0000256" key="5">
    <source>
        <dbReference type="ARBA" id="ARBA00022840"/>
    </source>
</evidence>
<evidence type="ECO:0000313" key="13">
    <source>
        <dbReference type="EMBL" id="MBA2881541.1"/>
    </source>
</evidence>
<name>A0A7W0HKX6_9BACT</name>
<evidence type="ECO:0000256" key="7">
    <source>
        <dbReference type="ARBA" id="ARBA00023186"/>
    </source>
</evidence>
<sequence length="641" mass="72859">MTPKAETYEFQTEVKQLLNIIINSLYSNKEIFLRELISNASDAIDKASFQAQTDPDILGDDTEFKIKLAADKENKTLTVSDNGIGMTKDEVKENLGTIAKSGTAAFLEALEKSRKEDALTPELIGQFGVGFYSAFIAADKVTVVTRAAGEQSATRWESAGDGSYTIEETDKPGRGTDVILHLSPKVLEDEDFTEEWTIRRIVKRHSDFVRYPVVMDVEREEPETDADGNPVEGGEKKKVVREETLNSMKAIWAKNKNEITDEEYNDFYSHICHDWNPPLDRMHIKLEGMTEYTALLYIPSQAPFDLFSPERQHGVQLYSRRVFIMENCRELLPEYLRFIRGVVDAPDLNLNISRELLQQDALVRNIRKNLVKKILEKLENMDGDTFEKFYNEFGAVLKEGVYSDFENRDRLTKLIRYKTTKSEDKWRSLTEYVNDMKSDQNHIYYITGDNLSAMLNSPHLEALKEKDYEVLLMTDPVDEFVVQTLTEFEGKTLQSAEKGDLDIDETDEKQSETYADLFTKIQGYLDETVKSVKPSSHLKNSVSCLSGDAYDMSAYMEKLLKASGQTVPQSKRILELNTSHPVMEKIRQIHENSPDDESLKDYSHLLYDLAVIAEGGKVENPSRFNKMVGDLMAGAIGSKAA</sequence>
<dbReference type="Gene3D" id="3.30.565.10">
    <property type="entry name" value="Histidine kinase-like ATPase, C-terminal domain"/>
    <property type="match status" value="1"/>
</dbReference>
<comment type="caution">
    <text evidence="13">The sequence shown here is derived from an EMBL/GenBank/DDBJ whole genome shotgun (WGS) entry which is preliminary data.</text>
</comment>
<feature type="domain" description="Histidine kinase/HSP90-like ATPase" evidence="12">
    <location>
        <begin position="28"/>
        <end position="186"/>
    </location>
</feature>
<feature type="binding site" evidence="11">
    <location>
        <position position="35"/>
    </location>
    <ligand>
        <name>ATP</name>
        <dbReference type="ChEBI" id="CHEBI:30616"/>
    </ligand>
</feature>
<dbReference type="GO" id="GO:0140662">
    <property type="term" value="F:ATP-dependent protein folding chaperone"/>
    <property type="evidence" value="ECO:0007669"/>
    <property type="project" value="InterPro"/>
</dbReference>
<proteinExistence type="inferred from homology"/>
<dbReference type="RefSeq" id="WP_181551191.1">
    <property type="nucleotide sequence ID" value="NZ_JACDUS010000004.1"/>
</dbReference>
<evidence type="ECO:0000256" key="6">
    <source>
        <dbReference type="ARBA" id="ARBA00023016"/>
    </source>
</evidence>
<dbReference type="PIRSF" id="PIRSF002583">
    <property type="entry name" value="Hsp90"/>
    <property type="match status" value="1"/>
</dbReference>
<dbReference type="InterPro" id="IPR001404">
    <property type="entry name" value="Hsp90_fam"/>
</dbReference>
<dbReference type="SUPFAM" id="SSF54211">
    <property type="entry name" value="Ribosomal protein S5 domain 2-like"/>
    <property type="match status" value="1"/>
</dbReference>